<keyword evidence="3" id="KW-1185">Reference proteome</keyword>
<evidence type="ECO:0000313" key="3">
    <source>
        <dbReference type="Proteomes" id="UP000092024"/>
    </source>
</evidence>
<gene>
    <name evidence="2" type="ORF">A7K91_01150</name>
</gene>
<dbReference type="STRING" id="1844972.A7K91_01150"/>
<protein>
    <recommendedName>
        <fullName evidence="4">5-bromo-4-chloroindolyl phosphate hydrolysis protein</fullName>
    </recommendedName>
</protein>
<keyword evidence="1" id="KW-0812">Transmembrane</keyword>
<dbReference type="OrthoDB" id="2935100at2"/>
<keyword evidence="1" id="KW-1133">Transmembrane helix</keyword>
<feature type="transmembrane region" description="Helical" evidence="1">
    <location>
        <begin position="41"/>
        <end position="63"/>
    </location>
</feature>
<sequence>MKIGNIAKLLGLVGVIALVNIAVLSPGLLGIQIIGGSPLEAALGATVIAASLMAFLYGSYSWLLRSPAPMPLKEAKTHEDFAQALAFYRDNKLLKKDIRLAMDQLERMVRRKSLLMNALGERFQETELSYRRFAGVVEEVEGLFYGNIRSILNKLAVFDPRELSDISEQSFSRLSGSLAQQKKVLREQYMNDVARYVGANEEILLKLDQLLLEMARLGGTYSGDIEDINGIQELNALIVQTKHYKQ</sequence>
<comment type="caution">
    <text evidence="2">The sequence shown here is derived from an EMBL/GenBank/DDBJ whole genome shotgun (WGS) entry which is preliminary data.</text>
</comment>
<evidence type="ECO:0000256" key="1">
    <source>
        <dbReference type="SAM" id="Phobius"/>
    </source>
</evidence>
<accession>A0A1A5Y9K2</accession>
<proteinExistence type="predicted"/>
<keyword evidence="1" id="KW-0472">Membrane</keyword>
<organism evidence="2 3">
    <name type="scientific">Paenibacillus oryzae</name>
    <dbReference type="NCBI Taxonomy" id="1844972"/>
    <lineage>
        <taxon>Bacteria</taxon>
        <taxon>Bacillati</taxon>
        <taxon>Bacillota</taxon>
        <taxon>Bacilli</taxon>
        <taxon>Bacillales</taxon>
        <taxon>Paenibacillaceae</taxon>
        <taxon>Paenibacillus</taxon>
    </lineage>
</organism>
<evidence type="ECO:0000313" key="2">
    <source>
        <dbReference type="EMBL" id="OBR62262.1"/>
    </source>
</evidence>
<name>A0A1A5Y9K2_9BACL</name>
<evidence type="ECO:0008006" key="4">
    <source>
        <dbReference type="Google" id="ProtNLM"/>
    </source>
</evidence>
<reference evidence="2 3" key="1">
    <citation type="submission" date="2016-05" db="EMBL/GenBank/DDBJ databases">
        <title>Paenibacillus oryzae. sp. nov., isolated from the rice root.</title>
        <authorList>
            <person name="Zhang J."/>
            <person name="Zhang X."/>
        </authorList>
    </citation>
    <scope>NUCLEOTIDE SEQUENCE [LARGE SCALE GENOMIC DNA]</scope>
    <source>
        <strain evidence="2 3">1DrF-4</strain>
    </source>
</reference>
<feature type="transmembrane region" description="Helical" evidence="1">
    <location>
        <begin position="12"/>
        <end position="35"/>
    </location>
</feature>
<dbReference type="RefSeq" id="WP_068687121.1">
    <property type="nucleotide sequence ID" value="NZ_LYPA01000080.1"/>
</dbReference>
<dbReference type="EMBL" id="LYPA01000080">
    <property type="protein sequence ID" value="OBR62262.1"/>
    <property type="molecule type" value="Genomic_DNA"/>
</dbReference>
<dbReference type="Proteomes" id="UP000092024">
    <property type="component" value="Unassembled WGS sequence"/>
</dbReference>
<dbReference type="AlphaFoldDB" id="A0A1A5Y9K2"/>